<name>A0ABS9M9P7_9FIRM</name>
<dbReference type="Proteomes" id="UP001200313">
    <property type="component" value="Unassembled WGS sequence"/>
</dbReference>
<evidence type="ECO:0000313" key="1">
    <source>
        <dbReference type="EMBL" id="MCG4527538.1"/>
    </source>
</evidence>
<reference evidence="1 2" key="1">
    <citation type="submission" date="2022-01" db="EMBL/GenBank/DDBJ databases">
        <title>Collection of gut derived symbiotic bacterial strains cultured from healthy donors.</title>
        <authorList>
            <person name="Lin H."/>
            <person name="Kohout C."/>
            <person name="Waligurski E."/>
            <person name="Pamer E.G."/>
        </authorList>
    </citation>
    <scope>NUCLEOTIDE SEQUENCE [LARGE SCALE GENOMIC DNA]</scope>
    <source>
        <strain evidence="1 2">DFI.3.7</strain>
    </source>
</reference>
<accession>A0ABS9M9P7</accession>
<dbReference type="EMBL" id="JAKNJB010000017">
    <property type="protein sequence ID" value="MCG4527538.1"/>
    <property type="molecule type" value="Genomic_DNA"/>
</dbReference>
<sequence>MSTKRAVQLASKLQNEENARLRLQVFTWVEESKSWAKDMMAKYGPNEAQKDEAGFRLLYILNHYCPALYHFHRKPDPKRFGGDISGYNQAMQKYWLENTQAGFRDERGNLIQEGVEYSAESLAAFLEEAEKCHEPRS</sequence>
<dbReference type="RefSeq" id="WP_177695197.1">
    <property type="nucleotide sequence ID" value="NZ_JAKNJB010000017.1"/>
</dbReference>
<gene>
    <name evidence="1" type="ORF">L0P79_10665</name>
</gene>
<evidence type="ECO:0000313" key="2">
    <source>
        <dbReference type="Proteomes" id="UP001200313"/>
    </source>
</evidence>
<proteinExistence type="predicted"/>
<comment type="caution">
    <text evidence="1">The sequence shown here is derived from an EMBL/GenBank/DDBJ whole genome shotgun (WGS) entry which is preliminary data.</text>
</comment>
<protein>
    <submittedName>
        <fullName evidence="1">Uncharacterized protein</fullName>
    </submittedName>
</protein>
<keyword evidence="2" id="KW-1185">Reference proteome</keyword>
<organism evidence="1 2">
    <name type="scientific">Intestinimonas massiliensis</name>
    <name type="common">ex Afouda et al. 2020</name>
    <dbReference type="NCBI Taxonomy" id="1673721"/>
    <lineage>
        <taxon>Bacteria</taxon>
        <taxon>Bacillati</taxon>
        <taxon>Bacillota</taxon>
        <taxon>Clostridia</taxon>
        <taxon>Eubacteriales</taxon>
        <taxon>Intestinimonas</taxon>
    </lineage>
</organism>